<keyword evidence="1" id="KW-0175">Coiled coil</keyword>
<dbReference type="EMBL" id="FQVN01000010">
    <property type="protein sequence ID" value="SHG58503.1"/>
    <property type="molecule type" value="Genomic_DNA"/>
</dbReference>
<feature type="coiled-coil region" evidence="1">
    <location>
        <begin position="196"/>
        <end position="225"/>
    </location>
</feature>
<protein>
    <submittedName>
        <fullName evidence="2">Uncharacterized protein</fullName>
    </submittedName>
</protein>
<organism evidence="2 3">
    <name type="scientific">Streptoalloteichus hindustanus</name>
    <dbReference type="NCBI Taxonomy" id="2017"/>
    <lineage>
        <taxon>Bacteria</taxon>
        <taxon>Bacillati</taxon>
        <taxon>Actinomycetota</taxon>
        <taxon>Actinomycetes</taxon>
        <taxon>Pseudonocardiales</taxon>
        <taxon>Pseudonocardiaceae</taxon>
        <taxon>Streptoalloteichus</taxon>
    </lineage>
</organism>
<name>A0A1M5L252_STRHI</name>
<gene>
    <name evidence="2" type="ORF">SAMN05444320_110125</name>
</gene>
<keyword evidence="3" id="KW-1185">Reference proteome</keyword>
<accession>A0A1M5L252</accession>
<sequence length="408" mass="45587">MDRPNRGGRRLRTVQRMRETGCSDATIVLVTRLQQHLHARFGHAGTLRALVDHAITLGLHRQLGMPADIRSARPVDRARHVTQAVKRLSARLGSRRHPRGPEWHYVEVIVRCCCEEDIEGELAALASLWAAAHGDSPVDFRGDVLPTPTLPVLDDDRLEITAELVVRCAKLEADLARSQADNALYQGNLGTAIRANRVLTRDLGLAQEELQAAQHDEQQARLDKEVLTRMVTCENRRQVRLQKRNDDLVRFIAMSLAIANREVRQTSTAIQLMDPVQTVVGRVLGEEADTKSLSGLLAQTGQHVLRLRVTASPVRRTLALYLWICWYQHDPSTNHARLAEEVGFPVEPVRNTLTAGLLHPPLVVAIAEVVGADRDWVTRLLKQAGVTSVLWPLPRQVPRYQQPEGYGS</sequence>
<evidence type="ECO:0000313" key="2">
    <source>
        <dbReference type="EMBL" id="SHG58503.1"/>
    </source>
</evidence>
<reference evidence="2 3" key="1">
    <citation type="submission" date="2016-11" db="EMBL/GenBank/DDBJ databases">
        <authorList>
            <person name="Jaros S."/>
            <person name="Januszkiewicz K."/>
            <person name="Wedrychowicz H."/>
        </authorList>
    </citation>
    <scope>NUCLEOTIDE SEQUENCE [LARGE SCALE GENOMIC DNA]</scope>
    <source>
        <strain evidence="2 3">DSM 44523</strain>
    </source>
</reference>
<evidence type="ECO:0000256" key="1">
    <source>
        <dbReference type="SAM" id="Coils"/>
    </source>
</evidence>
<evidence type="ECO:0000313" key="3">
    <source>
        <dbReference type="Proteomes" id="UP000184501"/>
    </source>
</evidence>
<proteinExistence type="predicted"/>
<dbReference type="Proteomes" id="UP000184501">
    <property type="component" value="Unassembled WGS sequence"/>
</dbReference>
<dbReference type="AlphaFoldDB" id="A0A1M5L252"/>